<dbReference type="GO" id="GO:0005783">
    <property type="term" value="C:endoplasmic reticulum"/>
    <property type="evidence" value="ECO:0000318"/>
    <property type="project" value="GO_Central"/>
</dbReference>
<dbReference type="OMA" id="HKGEYAF"/>
<reference evidence="11" key="2">
    <citation type="submission" date="2021-01" db="UniProtKB">
        <authorList>
            <consortium name="EnsemblMetazoa"/>
        </authorList>
    </citation>
    <scope>IDENTIFICATION</scope>
</reference>
<sequence length="273" mass="31423">MYRCTCATLLKWFHIELLIIFEKCGYLRRELDDFRQDLKTFSSFHSYVCSSLHRGTQPYNFKMCEITLFLSIFVALCLLAVSQAVELTFELPDNANQCFHEDVEKDVKIILEYQVVTGGQYDVDALVKSPDGNVVYKEKRKQYDTFTWTTDQAGTIEFCFSNEFSTFAHKVVYFDFMAGDEDPLIRDIGAHATALGQLETSCVTIHEALKAVVNFQTHYRLREGKGRGQAERLNKRVHLWSLGEFFLILVIGIGQVIVLRSFFTDKKNKTGRA</sequence>
<evidence type="ECO:0000256" key="4">
    <source>
        <dbReference type="ARBA" id="ARBA00022729"/>
    </source>
</evidence>
<dbReference type="InterPro" id="IPR036598">
    <property type="entry name" value="GOLD_dom_sf"/>
</dbReference>
<dbReference type="GO" id="GO:0005793">
    <property type="term" value="C:endoplasmic reticulum-Golgi intermediate compartment"/>
    <property type="evidence" value="ECO:0000318"/>
    <property type="project" value="GO_Central"/>
</dbReference>
<evidence type="ECO:0000256" key="8">
    <source>
        <dbReference type="RuleBase" id="RU003827"/>
    </source>
</evidence>
<dbReference type="GO" id="GO:0006888">
    <property type="term" value="P:endoplasmic reticulum to Golgi vesicle-mediated transport"/>
    <property type="evidence" value="ECO:0000318"/>
    <property type="project" value="GO_Central"/>
</dbReference>
<dbReference type="KEGG" id="spu:583339"/>
<organism evidence="11 12">
    <name type="scientific">Strongylocentrotus purpuratus</name>
    <name type="common">Purple sea urchin</name>
    <dbReference type="NCBI Taxonomy" id="7668"/>
    <lineage>
        <taxon>Eukaryota</taxon>
        <taxon>Metazoa</taxon>
        <taxon>Echinodermata</taxon>
        <taxon>Eleutherozoa</taxon>
        <taxon>Echinozoa</taxon>
        <taxon>Echinoidea</taxon>
        <taxon>Euechinoidea</taxon>
        <taxon>Echinacea</taxon>
        <taxon>Camarodonta</taxon>
        <taxon>Echinidea</taxon>
        <taxon>Strongylocentrotidae</taxon>
        <taxon>Strongylocentrotus</taxon>
    </lineage>
</organism>
<dbReference type="InParanoid" id="A0A7M7RCD2"/>
<proteinExistence type="inferred from homology"/>
<dbReference type="OrthoDB" id="62956at2759"/>
<keyword evidence="12" id="KW-1185">Reference proteome</keyword>
<keyword evidence="3 8" id="KW-0812">Transmembrane</keyword>
<dbReference type="GeneID" id="583339"/>
<dbReference type="Proteomes" id="UP000007110">
    <property type="component" value="Unassembled WGS sequence"/>
</dbReference>
<dbReference type="AlphaFoldDB" id="A0A7M7RCD2"/>
<dbReference type="InterPro" id="IPR009038">
    <property type="entry name" value="GOLD_dom"/>
</dbReference>
<feature type="transmembrane region" description="Helical" evidence="9">
    <location>
        <begin position="245"/>
        <end position="263"/>
    </location>
</feature>
<evidence type="ECO:0000256" key="5">
    <source>
        <dbReference type="ARBA" id="ARBA00022989"/>
    </source>
</evidence>
<dbReference type="SUPFAM" id="SSF101576">
    <property type="entry name" value="Supernatant protein factor (SPF), C-terminal domain"/>
    <property type="match status" value="1"/>
</dbReference>
<evidence type="ECO:0000256" key="6">
    <source>
        <dbReference type="ARBA" id="ARBA00023136"/>
    </source>
</evidence>
<evidence type="ECO:0000259" key="10">
    <source>
        <dbReference type="PROSITE" id="PS50866"/>
    </source>
</evidence>
<evidence type="ECO:0000256" key="3">
    <source>
        <dbReference type="ARBA" id="ARBA00022692"/>
    </source>
</evidence>
<dbReference type="Pfam" id="PF01105">
    <property type="entry name" value="EMP24_GP25L"/>
    <property type="match status" value="1"/>
</dbReference>
<dbReference type="PANTHER" id="PTHR22811">
    <property type="entry name" value="TRANSMEMBRANE EMP24 DOMAIN-CONTAINING PROTEIN"/>
    <property type="match status" value="1"/>
</dbReference>
<protein>
    <recommendedName>
        <fullName evidence="10">GOLD domain-containing protein</fullName>
    </recommendedName>
</protein>
<dbReference type="GO" id="GO:0030134">
    <property type="term" value="C:COPII-coated ER to Golgi transport vesicle"/>
    <property type="evidence" value="ECO:0000318"/>
    <property type="project" value="GO_Central"/>
</dbReference>
<dbReference type="FunCoup" id="A0A7M7RCD2">
    <property type="interactions" value="1684"/>
</dbReference>
<evidence type="ECO:0000313" key="12">
    <source>
        <dbReference type="Proteomes" id="UP000007110"/>
    </source>
</evidence>
<keyword evidence="5 9" id="KW-1133">Transmembrane helix</keyword>
<comment type="subcellular location">
    <subcellularLocation>
        <location evidence="7">Endomembrane system</location>
        <topology evidence="7">Single-pass membrane protein</topology>
    </subcellularLocation>
    <subcellularLocation>
        <location evidence="1 8">Membrane</location>
        <topology evidence="1 8">Single-pass type I membrane protein</topology>
    </subcellularLocation>
</comment>
<evidence type="ECO:0000313" key="11">
    <source>
        <dbReference type="EnsemblMetazoa" id="XP_788345"/>
    </source>
</evidence>
<dbReference type="InterPro" id="IPR015720">
    <property type="entry name" value="Emp24-like"/>
</dbReference>
<dbReference type="GO" id="GO:0006886">
    <property type="term" value="P:intracellular protein transport"/>
    <property type="evidence" value="ECO:0000318"/>
    <property type="project" value="GO_Central"/>
</dbReference>
<feature type="transmembrane region" description="Helical" evidence="9">
    <location>
        <begin position="66"/>
        <end position="85"/>
    </location>
</feature>
<evidence type="ECO:0000256" key="1">
    <source>
        <dbReference type="ARBA" id="ARBA00004479"/>
    </source>
</evidence>
<evidence type="ECO:0000256" key="7">
    <source>
        <dbReference type="ARBA" id="ARBA00037847"/>
    </source>
</evidence>
<dbReference type="EnsemblMetazoa" id="XM_783252">
    <property type="protein sequence ID" value="XP_788345"/>
    <property type="gene ID" value="LOC583339"/>
</dbReference>
<dbReference type="GO" id="GO:0007030">
    <property type="term" value="P:Golgi organization"/>
    <property type="evidence" value="ECO:0000318"/>
    <property type="project" value="GO_Central"/>
</dbReference>
<evidence type="ECO:0000256" key="2">
    <source>
        <dbReference type="ARBA" id="ARBA00007104"/>
    </source>
</evidence>
<keyword evidence="6 9" id="KW-0472">Membrane</keyword>
<dbReference type="GO" id="GO:0005794">
    <property type="term" value="C:Golgi apparatus"/>
    <property type="evidence" value="ECO:0000318"/>
    <property type="project" value="GO_Central"/>
</dbReference>
<accession>A0A7M7RCD2</accession>
<reference evidence="12" key="1">
    <citation type="submission" date="2015-02" db="EMBL/GenBank/DDBJ databases">
        <title>Genome sequencing for Strongylocentrotus purpuratus.</title>
        <authorList>
            <person name="Murali S."/>
            <person name="Liu Y."/>
            <person name="Vee V."/>
            <person name="English A."/>
            <person name="Wang M."/>
            <person name="Skinner E."/>
            <person name="Han Y."/>
            <person name="Muzny D.M."/>
            <person name="Worley K.C."/>
            <person name="Gibbs R.A."/>
        </authorList>
    </citation>
    <scope>NUCLEOTIDE SEQUENCE</scope>
</reference>
<keyword evidence="4" id="KW-0732">Signal</keyword>
<name>A0A7M7RCD2_STRPU</name>
<dbReference type="SMART" id="SM01190">
    <property type="entry name" value="EMP24_GP25L"/>
    <property type="match status" value="1"/>
</dbReference>
<dbReference type="RefSeq" id="XP_788345.4">
    <property type="nucleotide sequence ID" value="XM_783252.5"/>
</dbReference>
<dbReference type="PROSITE" id="PS50866">
    <property type="entry name" value="GOLD"/>
    <property type="match status" value="1"/>
</dbReference>
<feature type="domain" description="GOLD" evidence="10">
    <location>
        <begin position="96"/>
        <end position="178"/>
    </location>
</feature>
<comment type="similarity">
    <text evidence="2 8">Belongs to the EMP24/GP25L family.</text>
</comment>
<evidence type="ECO:0000256" key="9">
    <source>
        <dbReference type="SAM" id="Phobius"/>
    </source>
</evidence>
<dbReference type="GO" id="GO:0016020">
    <property type="term" value="C:membrane"/>
    <property type="evidence" value="ECO:0007669"/>
    <property type="project" value="UniProtKB-SubCell"/>
</dbReference>